<dbReference type="Gene3D" id="3.20.20.140">
    <property type="entry name" value="Metal-dependent hydrolases"/>
    <property type="match status" value="1"/>
</dbReference>
<sequence length="383" mass="42371">MSYAGDRIIYDADSHLMEMPDFLTAHADDSIRSSLPNLGQTTTGIFDPGDHIGLKRHSPETVARLLELGDQITRGPKWHDALGAFNGEERGKALDLLGFRRQVIFSSFCGRLIFGAPDDAVSYGAATAHNRAMAEFVGGDVRMIGVAMVPLQDPDRALKEIEAALDLGLGAFWISADPPGGRSPGHPLHERIWAALEEARTPFILHVGSAPLSIEEPWMNDGRPDRPTARGGAEVIGSKDLTVIHHAAQRFISALVLDGVLEQFPSLKGGVIEIGAGWVPDMIRRLDYAADIWSRSEPHLADMSRTPGQQIREQLRFTPYPFEQVEQLVNESYPELYLFSSDYPHAEGGRDPLGRFDRSTASLNETDRDRFFRTNFLDLYPQA</sequence>
<dbReference type="AlphaFoldDB" id="A0A382A0U5"/>
<dbReference type="Pfam" id="PF04909">
    <property type="entry name" value="Amidohydro_2"/>
    <property type="match status" value="1"/>
</dbReference>
<evidence type="ECO:0000256" key="1">
    <source>
        <dbReference type="ARBA" id="ARBA00023239"/>
    </source>
</evidence>
<accession>A0A382A0U5</accession>
<dbReference type="InterPro" id="IPR006680">
    <property type="entry name" value="Amidohydro-rel"/>
</dbReference>
<dbReference type="PANTHER" id="PTHR21240:SF28">
    <property type="entry name" value="ISO-OROTATE DECARBOXYLASE (EUROFUNG)"/>
    <property type="match status" value="1"/>
</dbReference>
<reference evidence="3" key="1">
    <citation type="submission" date="2018-05" db="EMBL/GenBank/DDBJ databases">
        <authorList>
            <person name="Lanie J.A."/>
            <person name="Ng W.-L."/>
            <person name="Kazmierczak K.M."/>
            <person name="Andrzejewski T.M."/>
            <person name="Davidsen T.M."/>
            <person name="Wayne K.J."/>
            <person name="Tettelin H."/>
            <person name="Glass J.I."/>
            <person name="Rusch D."/>
            <person name="Podicherti R."/>
            <person name="Tsui H.-C.T."/>
            <person name="Winkler M.E."/>
        </authorList>
    </citation>
    <scope>NUCLEOTIDE SEQUENCE</scope>
</reference>
<protein>
    <recommendedName>
        <fullName evidence="2">Amidohydrolase-related domain-containing protein</fullName>
    </recommendedName>
</protein>
<feature type="domain" description="Amidohydrolase-related" evidence="2">
    <location>
        <begin position="125"/>
        <end position="381"/>
    </location>
</feature>
<keyword evidence="1" id="KW-0456">Lyase</keyword>
<dbReference type="EMBL" id="UINC01023360">
    <property type="protein sequence ID" value="SVA94861.1"/>
    <property type="molecule type" value="Genomic_DNA"/>
</dbReference>
<proteinExistence type="predicted"/>
<dbReference type="GO" id="GO:0016787">
    <property type="term" value="F:hydrolase activity"/>
    <property type="evidence" value="ECO:0007669"/>
    <property type="project" value="InterPro"/>
</dbReference>
<dbReference type="InterPro" id="IPR032466">
    <property type="entry name" value="Metal_Hydrolase"/>
</dbReference>
<dbReference type="SUPFAM" id="SSF51556">
    <property type="entry name" value="Metallo-dependent hydrolases"/>
    <property type="match status" value="1"/>
</dbReference>
<name>A0A382A0U5_9ZZZZ</name>
<dbReference type="GO" id="GO:0005737">
    <property type="term" value="C:cytoplasm"/>
    <property type="evidence" value="ECO:0007669"/>
    <property type="project" value="TreeGrafter"/>
</dbReference>
<dbReference type="PANTHER" id="PTHR21240">
    <property type="entry name" value="2-AMINO-3-CARBOXYLMUCONATE-6-SEMIALDEHYDE DECARBOXYLASE"/>
    <property type="match status" value="1"/>
</dbReference>
<evidence type="ECO:0000259" key="2">
    <source>
        <dbReference type="Pfam" id="PF04909"/>
    </source>
</evidence>
<dbReference type="GO" id="GO:0019748">
    <property type="term" value="P:secondary metabolic process"/>
    <property type="evidence" value="ECO:0007669"/>
    <property type="project" value="TreeGrafter"/>
</dbReference>
<organism evidence="3">
    <name type="scientific">marine metagenome</name>
    <dbReference type="NCBI Taxonomy" id="408172"/>
    <lineage>
        <taxon>unclassified sequences</taxon>
        <taxon>metagenomes</taxon>
        <taxon>ecological metagenomes</taxon>
    </lineage>
</organism>
<dbReference type="InterPro" id="IPR032465">
    <property type="entry name" value="ACMSD"/>
</dbReference>
<dbReference type="GO" id="GO:0016831">
    <property type="term" value="F:carboxy-lyase activity"/>
    <property type="evidence" value="ECO:0007669"/>
    <property type="project" value="InterPro"/>
</dbReference>
<evidence type="ECO:0000313" key="3">
    <source>
        <dbReference type="EMBL" id="SVA94861.1"/>
    </source>
</evidence>
<gene>
    <name evidence="3" type="ORF">METZ01_LOCUS147715</name>
</gene>